<dbReference type="Proteomes" id="UP000292362">
    <property type="component" value="Unassembled WGS sequence"/>
</dbReference>
<dbReference type="GO" id="GO:0005737">
    <property type="term" value="C:cytoplasm"/>
    <property type="evidence" value="ECO:0007669"/>
    <property type="project" value="TreeGrafter"/>
</dbReference>
<accession>A0A4Q9KWD2</accession>
<dbReference type="InterPro" id="IPR005062">
    <property type="entry name" value="SAC3/GANP/THP3_conserved"/>
</dbReference>
<evidence type="ECO:0000313" key="2">
    <source>
        <dbReference type="EMBL" id="TBT99198.1"/>
    </source>
</evidence>
<reference evidence="2 3" key="1">
    <citation type="submission" date="2017-12" db="EMBL/GenBank/DDBJ databases">
        <authorList>
            <person name="Pombert J.-F."/>
            <person name="Haag K.L."/>
            <person name="Ebert D."/>
        </authorList>
    </citation>
    <scope>NUCLEOTIDE SEQUENCE [LARGE SCALE GENOMIC DNA]</scope>
    <source>
        <strain evidence="2">FI-OER-3-3</strain>
    </source>
</reference>
<dbReference type="Pfam" id="PF03399">
    <property type="entry name" value="SAC3_GANP"/>
    <property type="match status" value="1"/>
</dbReference>
<sequence length="705" mass="84615">MPSNSPNNSFLGTCLTFCPPSEITDRTLRKDISPFEQKCLIKRYQRSSAGKSQSKPEDVRPLEVLIEVMKYLFSFLDQTDFTKKSESSSYFIHDIYKFIEDRSRAVRLDIAIQNLNCNKTINELEKICRFYILFYNILYSHPHFEHHLNIEQLKKTILTLLEIYNFKNKISPEFLSYYILLHLNDPDTFSKAKIFSCKITPFNILGDSFKVLKVFQQNDYKKFIFFMRRSDFFSSSILLNFKEMVRSKYFKVLKRSVVDGKVDLFYVKDCMGIENVEEIKYFLSKEGIPVRNEEGDISLDEIKFEEKYKFFIDLRKKNYEEREIKMVRVLDDWVVNRICRDKVKIIKYGNLDFYILKKFLIFFSKEIFEEKSKNFKIEEIKTEINNSDRKYCEDKDLENKYRENTEICVENKYRENTEICVEKNDSKYFLEFILDKELEENVKIIFKRKFVKKNIESIVLFSVMKELTCNFISFQKRKSIEKFFYDIFIKKWISSNFTTEKIKNLFDKKIVNNQNKSKKIKIKKTEKKGKSLTLNESKQVIVLNSDKYNFKNIQFKRLLVVLDKSIYSTVFKTKILNCKISELNPEFVVMKKNINYEELSIEDISLLDYKCVLFSVDKRFHNKINEHFFMINKIVDLPCNMLIKINNYEEMYEWIILCKGIFKIKLSDITDIGCLLKNRRNKENEVVKTSKFRGEMFVYLEEDQI</sequence>
<evidence type="ECO:0000313" key="3">
    <source>
        <dbReference type="Proteomes" id="UP000292362"/>
    </source>
</evidence>
<dbReference type="VEuPathDB" id="MicrosporidiaDB:CWI37_1426p0020"/>
<dbReference type="GO" id="GO:0006406">
    <property type="term" value="P:mRNA export from nucleus"/>
    <property type="evidence" value="ECO:0007669"/>
    <property type="project" value="TreeGrafter"/>
</dbReference>
<evidence type="ECO:0000259" key="1">
    <source>
        <dbReference type="Pfam" id="PF03399"/>
    </source>
</evidence>
<dbReference type="AlphaFoldDB" id="A0A4Q9KWD2"/>
<dbReference type="EMBL" id="PITJ01001426">
    <property type="protein sequence ID" value="TBT99198.1"/>
    <property type="molecule type" value="Genomic_DNA"/>
</dbReference>
<organism evidence="2 3">
    <name type="scientific">Hamiltosporidium tvaerminnensis</name>
    <dbReference type="NCBI Taxonomy" id="1176355"/>
    <lineage>
        <taxon>Eukaryota</taxon>
        <taxon>Fungi</taxon>
        <taxon>Fungi incertae sedis</taxon>
        <taxon>Microsporidia</taxon>
        <taxon>Dubosqiidae</taxon>
        <taxon>Hamiltosporidium</taxon>
    </lineage>
</organism>
<proteinExistence type="predicted"/>
<dbReference type="Gene3D" id="1.25.40.990">
    <property type="match status" value="1"/>
</dbReference>
<gene>
    <name evidence="2" type="ORF">CWI37_1426p0020</name>
</gene>
<dbReference type="GO" id="GO:0070390">
    <property type="term" value="C:transcription export complex 2"/>
    <property type="evidence" value="ECO:0007669"/>
    <property type="project" value="TreeGrafter"/>
</dbReference>
<comment type="caution">
    <text evidence="2">The sequence shown here is derived from an EMBL/GenBank/DDBJ whole genome shotgun (WGS) entry which is preliminary data.</text>
</comment>
<dbReference type="PANTHER" id="PTHR12436">
    <property type="entry name" value="80 KDA MCM3-ASSOCIATED PROTEIN"/>
    <property type="match status" value="1"/>
</dbReference>
<protein>
    <submittedName>
        <fullName evidence="2">SAC3/GANP-like germinal-center associated nuclear protein</fullName>
    </submittedName>
</protein>
<dbReference type="InterPro" id="IPR045107">
    <property type="entry name" value="SAC3/GANP/THP3"/>
</dbReference>
<name>A0A4Q9KWD2_9MICR</name>
<dbReference type="PANTHER" id="PTHR12436:SF3">
    <property type="entry name" value="GERMINAL-CENTER ASSOCIATED NUCLEAR PROTEIN"/>
    <property type="match status" value="1"/>
</dbReference>
<feature type="domain" description="SAC3/GANP/THP3 conserved" evidence="1">
    <location>
        <begin position="17"/>
        <end position="291"/>
    </location>
</feature>